<accession>A0A8J5Z476</accession>
<feature type="domain" description="DUF4216" evidence="2">
    <location>
        <begin position="598"/>
        <end position="668"/>
    </location>
</feature>
<dbReference type="Pfam" id="PF13456">
    <property type="entry name" value="RVT_3"/>
    <property type="match status" value="1"/>
</dbReference>
<gene>
    <name evidence="3" type="ORF">CXB51_014456</name>
</gene>
<dbReference type="Pfam" id="PF02992">
    <property type="entry name" value="Transposase_21"/>
    <property type="match status" value="1"/>
</dbReference>
<dbReference type="OrthoDB" id="1079179at2759"/>
<sequence>MVSCCLVCREAEESVQHVFSECPFTRQILQELNVSFSSSNREDSWKIWLAKEFIHRNQDTCKSWVISFWALWHNCNNIYHEEVHQNVYERTGIGDVMKANFDATFYQGTKSATAGILVRNNEGFVMAACTYPFEHVADSTAAEAKVNEASHLLVEEGRRLALPRFWVEEVPREVEAEINNKVDLRNLITDALGINIPTLNESFDEVSSEFQNNEKSLTCLLEFLNEAFPNGNIILTTYYKAKKKISALNLGYVMIDACSNDCMLYWGDASKNVSCDVCKSSRWQSSDELDADEQVDGSYHGPKPAKDAFDRRFPNFAFDPRHVRLGLASDGFNPFQKMSTSHSTWPILLIPYNLDLWACMKQSLMILSMVIPGEKGPDNDIDVCLLWTINEFPACNATLPETVAGFEHESREFDGTIECGVAPIPRFGKDILREVEDFFKRLYAKSLDSQEVDQLQIQVAKLGGPVQYMWIYQIKRNDGNIQKWYIFSSEGRPIGTMNTTILDMEFLESYRAAYDGIQISKRTEDKWLIPKVEAEQVDADVIGLAQGPYKVVSTYDGFIVNGFRVHTKKHEQHHKTQNSGVMVFADGRNYYGNCTEIIELNYYERFGAIMLRCDWVNIKSPRSMKKDANGFIMVKFSKLIHIGSRDSNDPYILASQAKQVFYVKDGKSER</sequence>
<evidence type="ECO:0008006" key="5">
    <source>
        <dbReference type="Google" id="ProtNLM"/>
    </source>
</evidence>
<reference evidence="3 4" key="1">
    <citation type="journal article" date="2021" name="bioRxiv">
        <title>The Gossypium anomalum genome as a resource for cotton improvement and evolutionary analysis of hybrid incompatibility.</title>
        <authorList>
            <person name="Grover C.E."/>
            <person name="Yuan D."/>
            <person name="Arick M.A."/>
            <person name="Miller E.R."/>
            <person name="Hu G."/>
            <person name="Peterson D.G."/>
            <person name="Wendel J.F."/>
            <person name="Udall J.A."/>
        </authorList>
    </citation>
    <scope>NUCLEOTIDE SEQUENCE [LARGE SCALE GENOMIC DNA]</scope>
    <source>
        <strain evidence="3">JFW-Udall</strain>
        <tissue evidence="3">Leaf</tissue>
    </source>
</reference>
<feature type="domain" description="RNase H type-1" evidence="1">
    <location>
        <begin position="100"/>
        <end position="214"/>
    </location>
</feature>
<name>A0A8J5Z476_9ROSI</name>
<dbReference type="GO" id="GO:0004523">
    <property type="term" value="F:RNA-DNA hybrid ribonuclease activity"/>
    <property type="evidence" value="ECO:0007669"/>
    <property type="project" value="InterPro"/>
</dbReference>
<evidence type="ECO:0000259" key="2">
    <source>
        <dbReference type="Pfam" id="PF13952"/>
    </source>
</evidence>
<protein>
    <recommendedName>
        <fullName evidence="5">Reverse transcriptase zinc-binding domain-containing protein</fullName>
    </recommendedName>
</protein>
<dbReference type="GO" id="GO:0003676">
    <property type="term" value="F:nucleic acid binding"/>
    <property type="evidence" value="ECO:0007669"/>
    <property type="project" value="InterPro"/>
</dbReference>
<evidence type="ECO:0000313" key="3">
    <source>
        <dbReference type="EMBL" id="KAG8491277.1"/>
    </source>
</evidence>
<dbReference type="InterPro" id="IPR025312">
    <property type="entry name" value="DUF4216"/>
</dbReference>
<dbReference type="Proteomes" id="UP000701853">
    <property type="component" value="Chromosome 6"/>
</dbReference>
<dbReference type="PANTHER" id="PTHR48258">
    <property type="entry name" value="DUF4218 DOMAIN-CONTAINING PROTEIN-RELATED"/>
    <property type="match status" value="1"/>
</dbReference>
<proteinExistence type="predicted"/>
<evidence type="ECO:0000313" key="4">
    <source>
        <dbReference type="Proteomes" id="UP000701853"/>
    </source>
</evidence>
<dbReference type="Pfam" id="PF13952">
    <property type="entry name" value="DUF4216"/>
    <property type="match status" value="1"/>
</dbReference>
<dbReference type="InterPro" id="IPR002156">
    <property type="entry name" value="RNaseH_domain"/>
</dbReference>
<dbReference type="AlphaFoldDB" id="A0A8J5Z476"/>
<keyword evidence="4" id="KW-1185">Reference proteome</keyword>
<dbReference type="EMBL" id="JAHUZN010000006">
    <property type="protein sequence ID" value="KAG8491277.1"/>
    <property type="molecule type" value="Genomic_DNA"/>
</dbReference>
<comment type="caution">
    <text evidence="3">The sequence shown here is derived from an EMBL/GenBank/DDBJ whole genome shotgun (WGS) entry which is preliminary data.</text>
</comment>
<dbReference type="PANTHER" id="PTHR48258:SF3">
    <property type="entry name" value="FK506-BINDING PROTEIN 4-LIKE ISOFORM X1"/>
    <property type="match status" value="1"/>
</dbReference>
<organism evidence="3 4">
    <name type="scientific">Gossypium anomalum</name>
    <dbReference type="NCBI Taxonomy" id="47600"/>
    <lineage>
        <taxon>Eukaryota</taxon>
        <taxon>Viridiplantae</taxon>
        <taxon>Streptophyta</taxon>
        <taxon>Embryophyta</taxon>
        <taxon>Tracheophyta</taxon>
        <taxon>Spermatophyta</taxon>
        <taxon>Magnoliopsida</taxon>
        <taxon>eudicotyledons</taxon>
        <taxon>Gunneridae</taxon>
        <taxon>Pentapetalae</taxon>
        <taxon>rosids</taxon>
        <taxon>malvids</taxon>
        <taxon>Malvales</taxon>
        <taxon>Malvaceae</taxon>
        <taxon>Malvoideae</taxon>
        <taxon>Gossypium</taxon>
    </lineage>
</organism>
<dbReference type="InterPro" id="IPR004242">
    <property type="entry name" value="Transposase_21"/>
</dbReference>
<evidence type="ECO:0000259" key="1">
    <source>
        <dbReference type="Pfam" id="PF13456"/>
    </source>
</evidence>